<keyword evidence="3" id="KW-1185">Reference proteome</keyword>
<dbReference type="STRING" id="1218173.BALCAV_0218990"/>
<evidence type="ECO:0000313" key="4">
    <source>
        <dbReference type="Proteomes" id="UP000297014"/>
    </source>
</evidence>
<name>A0A094WGT0_ALKAL</name>
<evidence type="ECO:0000313" key="1">
    <source>
        <dbReference type="EMBL" id="KGA95991.1"/>
    </source>
</evidence>
<dbReference type="Proteomes" id="UP000002754">
    <property type="component" value="Unassembled WGS sequence"/>
</dbReference>
<evidence type="ECO:0000313" key="3">
    <source>
        <dbReference type="Proteomes" id="UP000002754"/>
    </source>
</evidence>
<protein>
    <recommendedName>
        <fullName evidence="5">Resolvase HTH domain-containing protein</fullName>
    </recommendedName>
</protein>
<sequence length="115" mass="13532">MEWAFLGLLTFAILIFSLSFFRQDRTKALEKEVDDLTIAYKKEIFIVNKRLKTLEEEHHSLIQQRKKGTAREQLIDDVLDLKSKGHTENEIAKEMKLTENEVISILQTKYQKPSH</sequence>
<dbReference type="EMBL" id="JALP01000070">
    <property type="protein sequence ID" value="THG91440.1"/>
    <property type="molecule type" value="Genomic_DNA"/>
</dbReference>
<reference evidence="1 3" key="1">
    <citation type="journal article" date="2014" name="Genome Announc.">
        <title>Draft Genome Sequence of Bacillus alcalophilus AV1934, a Classic Alkaliphile Isolated from Human Feces in 1934.</title>
        <authorList>
            <person name="Attie O."/>
            <person name="Jayaprakash A."/>
            <person name="Shah H."/>
            <person name="Paulsen I.T."/>
            <person name="Morino M."/>
            <person name="Takahashi Y."/>
            <person name="Narumi I."/>
            <person name="Sachidanandam R."/>
            <person name="Satoh K."/>
            <person name="Ito M."/>
            <person name="Krulwich T.A."/>
        </authorList>
    </citation>
    <scope>NUCLEOTIDE SEQUENCE [LARGE SCALE GENOMIC DNA]</scope>
    <source>
        <strain evidence="1 3">AV1934</strain>
    </source>
</reference>
<dbReference type="Proteomes" id="UP000297014">
    <property type="component" value="Unassembled WGS sequence"/>
</dbReference>
<dbReference type="OrthoDB" id="2454584at2"/>
<dbReference type="EMBL" id="ALPT02000088">
    <property type="protein sequence ID" value="KGA95991.1"/>
    <property type="molecule type" value="Genomic_DNA"/>
</dbReference>
<reference evidence="2 4" key="2">
    <citation type="submission" date="2014-01" db="EMBL/GenBank/DDBJ databases">
        <title>Draft genome sequencing of Bacillus alcalophilus CGMCC 1.3604.</title>
        <authorList>
            <person name="Yang J."/>
            <person name="Diao L."/>
            <person name="Yang S."/>
        </authorList>
    </citation>
    <scope>NUCLEOTIDE SEQUENCE [LARGE SCALE GENOMIC DNA]</scope>
    <source>
        <strain evidence="2 4">CGMCC 1.3604</strain>
    </source>
</reference>
<evidence type="ECO:0000313" key="2">
    <source>
        <dbReference type="EMBL" id="THG91440.1"/>
    </source>
</evidence>
<dbReference type="AlphaFoldDB" id="A0A094WGT0"/>
<dbReference type="RefSeq" id="WP_003323818.1">
    <property type="nucleotide sequence ID" value="NZ_ALPT02000088.1"/>
</dbReference>
<gene>
    <name evidence="2" type="ORF">AJ85_05040</name>
    <name evidence="1" type="ORF">BALCAV_0218990</name>
</gene>
<accession>A0A094WGT0</accession>
<organism evidence="1 3">
    <name type="scientific">Alkalihalobacillus alcalophilus ATCC 27647 = CGMCC 1.3604</name>
    <dbReference type="NCBI Taxonomy" id="1218173"/>
    <lineage>
        <taxon>Bacteria</taxon>
        <taxon>Bacillati</taxon>
        <taxon>Bacillota</taxon>
        <taxon>Bacilli</taxon>
        <taxon>Bacillales</taxon>
        <taxon>Bacillaceae</taxon>
        <taxon>Alkalihalobacillus</taxon>
    </lineage>
</organism>
<proteinExistence type="predicted"/>
<evidence type="ECO:0008006" key="5">
    <source>
        <dbReference type="Google" id="ProtNLM"/>
    </source>
</evidence>
<comment type="caution">
    <text evidence="1">The sequence shown here is derived from an EMBL/GenBank/DDBJ whole genome shotgun (WGS) entry which is preliminary data.</text>
</comment>